<protein>
    <submittedName>
        <fullName evidence="3">Uncharacterized protein</fullName>
    </submittedName>
</protein>
<evidence type="ECO:0000256" key="2">
    <source>
        <dbReference type="SAM" id="Phobius"/>
    </source>
</evidence>
<reference evidence="3 4" key="1">
    <citation type="journal article" date="2019" name="Int. J. Syst. Evol. Microbiol.">
        <title>The Global Catalogue of Microorganisms (GCM) 10K type strain sequencing project: providing services to taxonomists for standard genome sequencing and annotation.</title>
        <authorList>
            <consortium name="The Broad Institute Genomics Platform"/>
            <consortium name="The Broad Institute Genome Sequencing Center for Infectious Disease"/>
            <person name="Wu L."/>
            <person name="Ma J."/>
        </authorList>
    </citation>
    <scope>NUCLEOTIDE SEQUENCE [LARGE SCALE GENOMIC DNA]</scope>
    <source>
        <strain evidence="3 4">JCM 14283</strain>
    </source>
</reference>
<accession>A0ABN2TYU1</accession>
<feature type="compositionally biased region" description="Polar residues" evidence="1">
    <location>
        <begin position="65"/>
        <end position="75"/>
    </location>
</feature>
<organism evidence="3 4">
    <name type="scientific">Terrabacter terrae</name>
    <dbReference type="NCBI Taxonomy" id="318434"/>
    <lineage>
        <taxon>Bacteria</taxon>
        <taxon>Bacillati</taxon>
        <taxon>Actinomycetota</taxon>
        <taxon>Actinomycetes</taxon>
        <taxon>Micrococcales</taxon>
        <taxon>Intrasporangiaceae</taxon>
        <taxon>Terrabacter</taxon>
    </lineage>
</organism>
<evidence type="ECO:0000256" key="1">
    <source>
        <dbReference type="SAM" id="MobiDB-lite"/>
    </source>
</evidence>
<evidence type="ECO:0000313" key="3">
    <source>
        <dbReference type="EMBL" id="GAA2024467.1"/>
    </source>
</evidence>
<evidence type="ECO:0000313" key="4">
    <source>
        <dbReference type="Proteomes" id="UP001501285"/>
    </source>
</evidence>
<feature type="transmembrane region" description="Helical" evidence="2">
    <location>
        <begin position="23"/>
        <end position="44"/>
    </location>
</feature>
<keyword evidence="4" id="KW-1185">Reference proteome</keyword>
<dbReference type="Proteomes" id="UP001501285">
    <property type="component" value="Unassembled WGS sequence"/>
</dbReference>
<dbReference type="EMBL" id="BAAANB010000003">
    <property type="protein sequence ID" value="GAA2024467.1"/>
    <property type="molecule type" value="Genomic_DNA"/>
</dbReference>
<keyword evidence="2" id="KW-1133">Transmembrane helix</keyword>
<gene>
    <name evidence="3" type="ORF">GCM10009740_12520</name>
</gene>
<feature type="region of interest" description="Disordered" evidence="1">
    <location>
        <begin position="53"/>
        <end position="83"/>
    </location>
</feature>
<dbReference type="RefSeq" id="WP_343989112.1">
    <property type="nucleotide sequence ID" value="NZ_BAAANB010000003.1"/>
</dbReference>
<keyword evidence="2" id="KW-0472">Membrane</keyword>
<name>A0ABN2TYU1_9MICO</name>
<sequence length="83" mass="8868">MSDRAVALVTQGEEAARELPMPVIAYFLITFALFLVALAVTWSFRNTAYKVQAPRPTRPAEAAHQGSQGVTREGTSGSGGAHH</sequence>
<keyword evidence="2" id="KW-0812">Transmembrane</keyword>
<proteinExistence type="predicted"/>
<comment type="caution">
    <text evidence="3">The sequence shown here is derived from an EMBL/GenBank/DDBJ whole genome shotgun (WGS) entry which is preliminary data.</text>
</comment>